<keyword evidence="4" id="KW-1185">Reference proteome</keyword>
<evidence type="ECO:0000313" key="4">
    <source>
        <dbReference type="Proteomes" id="UP000294830"/>
    </source>
</evidence>
<reference evidence="3 4" key="1">
    <citation type="submission" date="2019-03" db="EMBL/GenBank/DDBJ databases">
        <title>Genomic Encyclopedia of Archaeal and Bacterial Type Strains, Phase II (KMG-II): from individual species to whole genera.</title>
        <authorList>
            <person name="Goeker M."/>
        </authorList>
    </citation>
    <scope>NUCLEOTIDE SEQUENCE [LARGE SCALE GENOMIC DNA]</scope>
    <source>
        <strain evidence="3 4">RL-C</strain>
    </source>
</reference>
<gene>
    <name evidence="3" type="ORF">CLV25_104125</name>
</gene>
<accession>A0A4V2RQ46</accession>
<keyword evidence="2" id="KW-0175">Coiled coil</keyword>
<protein>
    <submittedName>
        <fullName evidence="3">Multidrug efflux pump subunit AcrA (Membrane-fusion protein)</fullName>
    </submittedName>
</protein>
<dbReference type="EMBL" id="SLWB01000004">
    <property type="protein sequence ID" value="TCN70170.1"/>
    <property type="molecule type" value="Genomic_DNA"/>
</dbReference>
<dbReference type="Proteomes" id="UP000294830">
    <property type="component" value="Unassembled WGS sequence"/>
</dbReference>
<dbReference type="GO" id="GO:0030313">
    <property type="term" value="C:cell envelope"/>
    <property type="evidence" value="ECO:0007669"/>
    <property type="project" value="UniProtKB-SubCell"/>
</dbReference>
<organism evidence="3 4">
    <name type="scientific">Acetobacteroides hydrogenigenes</name>
    <dbReference type="NCBI Taxonomy" id="979970"/>
    <lineage>
        <taxon>Bacteria</taxon>
        <taxon>Pseudomonadati</taxon>
        <taxon>Bacteroidota</taxon>
        <taxon>Bacteroidia</taxon>
        <taxon>Bacteroidales</taxon>
        <taxon>Rikenellaceae</taxon>
        <taxon>Acetobacteroides</taxon>
    </lineage>
</organism>
<dbReference type="RefSeq" id="WP_165877006.1">
    <property type="nucleotide sequence ID" value="NZ_SLWB01000004.1"/>
</dbReference>
<dbReference type="InterPro" id="IPR050465">
    <property type="entry name" value="UPF0194_transport"/>
</dbReference>
<proteinExistence type="predicted"/>
<name>A0A4V2RQ46_9BACT</name>
<dbReference type="AlphaFoldDB" id="A0A4V2RQ46"/>
<dbReference type="Gene3D" id="2.40.420.20">
    <property type="match status" value="1"/>
</dbReference>
<comment type="subcellular location">
    <subcellularLocation>
        <location evidence="1">Cell envelope</location>
    </subcellularLocation>
</comment>
<dbReference type="Gene3D" id="2.40.30.170">
    <property type="match status" value="1"/>
</dbReference>
<evidence type="ECO:0000256" key="1">
    <source>
        <dbReference type="ARBA" id="ARBA00004196"/>
    </source>
</evidence>
<sequence>MKKSRLLLAVALIVVGVAAYFTITSDFFANKESELVAVKEGNIDVTIVANGELVAKSFTSVKASSIFRSKSDVIGQIRIKSIVPEGKMVRAGEAIATLDREPIVNAIKAAENEASDLNAQAQRALSDTANQLRDVRYNLSTLRINMEISQINMEQSFYDPPAAQKKTKLEFEKSKIAYEQALQNCLQRKVQIENNAISLQARAESSAKKTHELRKFFGAIVVRAPRSGIVTYYTDLSGAKRQAGSIITPEDLTVALIPDASSFYSKFELAEEDLAKVKPLQEAKVRVALLEDTSFSGRIEEISGLPKIVEGKKVYTVMVKISGTSPMLRPMMTTINDLRLSTLSNVLYLPKKAIVEENGKFYVFTEDSRKQEVALGGANSELVAIVNGLKKGEQVFLNRPTKPNRFTLTQL</sequence>
<comment type="caution">
    <text evidence="3">The sequence shown here is derived from an EMBL/GenBank/DDBJ whole genome shotgun (WGS) entry which is preliminary data.</text>
</comment>
<evidence type="ECO:0000313" key="3">
    <source>
        <dbReference type="EMBL" id="TCN70170.1"/>
    </source>
</evidence>
<dbReference type="PANTHER" id="PTHR32347:SF23">
    <property type="entry name" value="BLL5650 PROTEIN"/>
    <property type="match status" value="1"/>
</dbReference>
<dbReference type="PANTHER" id="PTHR32347">
    <property type="entry name" value="EFFLUX SYSTEM COMPONENT YKNX-RELATED"/>
    <property type="match status" value="1"/>
</dbReference>
<evidence type="ECO:0000256" key="2">
    <source>
        <dbReference type="ARBA" id="ARBA00023054"/>
    </source>
</evidence>